<name>A0A402BGN0_9CHLR</name>
<dbReference type="EMBL" id="BIFT01000002">
    <property type="protein sequence ID" value="GCE30574.1"/>
    <property type="molecule type" value="Genomic_DNA"/>
</dbReference>
<dbReference type="AlphaFoldDB" id="A0A402BGN0"/>
<evidence type="ECO:0000256" key="1">
    <source>
        <dbReference type="SAM" id="Phobius"/>
    </source>
</evidence>
<feature type="transmembrane region" description="Helical" evidence="1">
    <location>
        <begin position="37"/>
        <end position="63"/>
    </location>
</feature>
<evidence type="ECO:0000313" key="2">
    <source>
        <dbReference type="EMBL" id="GCE30574.1"/>
    </source>
</evidence>
<dbReference type="RefSeq" id="WP_126630645.1">
    <property type="nucleotide sequence ID" value="NZ_BIFT01000002.1"/>
</dbReference>
<accession>A0A402BGN0</accession>
<dbReference type="OrthoDB" id="9941188at2"/>
<organism evidence="2 3">
    <name type="scientific">Dictyobacter alpinus</name>
    <dbReference type="NCBI Taxonomy" id="2014873"/>
    <lineage>
        <taxon>Bacteria</taxon>
        <taxon>Bacillati</taxon>
        <taxon>Chloroflexota</taxon>
        <taxon>Ktedonobacteria</taxon>
        <taxon>Ktedonobacterales</taxon>
        <taxon>Dictyobacteraceae</taxon>
        <taxon>Dictyobacter</taxon>
    </lineage>
</organism>
<keyword evidence="1" id="KW-0472">Membrane</keyword>
<protein>
    <submittedName>
        <fullName evidence="2">Uncharacterized protein</fullName>
    </submittedName>
</protein>
<keyword evidence="3" id="KW-1185">Reference proteome</keyword>
<comment type="caution">
    <text evidence="2">The sequence shown here is derived from an EMBL/GenBank/DDBJ whole genome shotgun (WGS) entry which is preliminary data.</text>
</comment>
<proteinExistence type="predicted"/>
<evidence type="ECO:0000313" key="3">
    <source>
        <dbReference type="Proteomes" id="UP000287171"/>
    </source>
</evidence>
<gene>
    <name evidence="2" type="ORF">KDA_60580</name>
</gene>
<dbReference type="Proteomes" id="UP000287171">
    <property type="component" value="Unassembled WGS sequence"/>
</dbReference>
<keyword evidence="1" id="KW-1133">Transmembrane helix</keyword>
<reference evidence="3" key="1">
    <citation type="submission" date="2018-12" db="EMBL/GenBank/DDBJ databases">
        <title>Tengunoibacter tsumagoiensis gen. nov., sp. nov., Dictyobacter kobayashii sp. nov., D. alpinus sp. nov., and D. joshuensis sp. nov. and description of Dictyobacteraceae fam. nov. within the order Ktedonobacterales isolated from Tengu-no-mugimeshi.</title>
        <authorList>
            <person name="Wang C.M."/>
            <person name="Zheng Y."/>
            <person name="Sakai Y."/>
            <person name="Toyoda A."/>
            <person name="Minakuchi Y."/>
            <person name="Abe K."/>
            <person name="Yokota A."/>
            <person name="Yabe S."/>
        </authorList>
    </citation>
    <scope>NUCLEOTIDE SEQUENCE [LARGE SCALE GENOMIC DNA]</scope>
    <source>
        <strain evidence="3">Uno16</strain>
    </source>
</reference>
<keyword evidence="1" id="KW-0812">Transmembrane</keyword>
<sequence length="72" mass="7777">MKSTKLMLMGILLMLLAVSLGTSIAPALFNISASNPFFVIKLFPGIEAFLVVIGFVMGVVGFFQKDGPKERL</sequence>